<reference evidence="12 13" key="1">
    <citation type="submission" date="2019-11" db="EMBL/GenBank/DDBJ databases">
        <authorList>
            <person name="Jiao W.-B."/>
            <person name="Schneeberger K."/>
        </authorList>
    </citation>
    <scope>NUCLEOTIDE SEQUENCE [LARGE SCALE GENOMIC DNA]</scope>
    <source>
        <strain evidence="13">cv. An-1</strain>
        <strain evidence="14">cv. C24</strain>
    </source>
</reference>
<dbReference type="GO" id="GO:0005737">
    <property type="term" value="C:cytoplasm"/>
    <property type="evidence" value="ECO:0007669"/>
    <property type="project" value="UniProtKB-ARBA"/>
</dbReference>
<dbReference type="OrthoDB" id="270584at2759"/>
<dbReference type="GeneID" id="824561"/>
<feature type="repeat" description="Solcar" evidence="6">
    <location>
        <begin position="67"/>
        <end position="158"/>
    </location>
</feature>
<evidence type="ECO:0000256" key="2">
    <source>
        <dbReference type="ARBA" id="ARBA00022448"/>
    </source>
</evidence>
<sequence>MEARVGVVVEGGQRALNTATTTAVHNTVVDAGNRKLLQQQPQTQQTQSCHQHHQSNKQSLNQQQGHFGTVERLLAGGIAGAFSKTCTAPLARLTILFQIQGMQSEAAILSSPNIWHEASRIVKEEGFRAFWKGNLVTVAHRLPYGAVNFYAYEEYKTFLHSNPVLQSYKGNAGVDISVHFVSGGLAGLTAASATYPLDLVRTRLSAQRNSIYYQGVGHAFRTICREEGILGLYKGLGATLLGVGPSLAISFAAYETFKTFWLSHRPNDSNAVVSLGCGSLSGIVSSTATFPLDLVRRRMQLEGAGGRARVYTTGLFGTFKHIFKTEGMRGLYRGIIPEYYKVVPGVGIAFMTFEELKKLLSTVPN</sequence>
<dbReference type="InterPro" id="IPR023395">
    <property type="entry name" value="MCP_dom_sf"/>
</dbReference>
<feature type="region of interest" description="Disordered" evidence="8">
    <location>
        <begin position="38"/>
        <end position="62"/>
    </location>
</feature>
<evidence type="ECO:0000256" key="7">
    <source>
        <dbReference type="RuleBase" id="RU000488"/>
    </source>
</evidence>
<evidence type="ECO:0000256" key="4">
    <source>
        <dbReference type="ARBA" id="ARBA00022737"/>
    </source>
</evidence>
<feature type="repeat" description="Solcar" evidence="6">
    <location>
        <begin position="174"/>
        <end position="260"/>
    </location>
</feature>
<evidence type="ECO:0000256" key="8">
    <source>
        <dbReference type="SAM" id="MobiDB-lite"/>
    </source>
</evidence>
<dbReference type="GO" id="GO:0016020">
    <property type="term" value="C:membrane"/>
    <property type="evidence" value="ECO:0007669"/>
    <property type="project" value="UniProtKB-SubCell"/>
</dbReference>
<comment type="subcellular location">
    <subcellularLocation>
        <location evidence="1">Membrane</location>
        <topology evidence="1">Multi-pass membrane protein</topology>
    </subcellularLocation>
</comment>
<dbReference type="RefSeq" id="NP_190962.2">
    <property type="nucleotide sequence ID" value="NM_115254.4"/>
</dbReference>
<dbReference type="PANTHER" id="PTHR24089">
    <property type="entry name" value="SOLUTE CARRIER FAMILY 25"/>
    <property type="match status" value="1"/>
</dbReference>
<dbReference type="OMA" id="SIWHEAR"/>
<dbReference type="Araport" id="AT3G53940"/>
<keyword evidence="2 7" id="KW-0813">Transport</keyword>
<dbReference type="InterPro" id="IPR018108">
    <property type="entry name" value="MCP_transmembrane"/>
</dbReference>
<evidence type="ECO:0000256" key="5">
    <source>
        <dbReference type="ARBA" id="ARBA00023136"/>
    </source>
</evidence>
<evidence type="ECO:0000313" key="9">
    <source>
        <dbReference type="Araport" id="AT3G53940"/>
    </source>
</evidence>
<dbReference type="PROSITE" id="PS50920">
    <property type="entry name" value="SOLCAR"/>
    <property type="match status" value="3"/>
</dbReference>
<accession>A0A654FFK5</accession>
<dbReference type="EMBL" id="LR881468">
    <property type="protein sequence ID" value="CAD5325751.1"/>
    <property type="molecule type" value="Genomic_DNA"/>
</dbReference>
<dbReference type="AlphaFoldDB" id="A0A654FFK5"/>
<dbReference type="Pfam" id="PF00153">
    <property type="entry name" value="Mito_carr"/>
    <property type="match status" value="3"/>
</dbReference>
<evidence type="ECO:0000313" key="15">
    <source>
        <dbReference type="Proteomes" id="UP000516314"/>
    </source>
</evidence>
<dbReference type="Gene3D" id="1.50.40.10">
    <property type="entry name" value="Mitochondrial carrier domain"/>
    <property type="match status" value="1"/>
</dbReference>
<organism evidence="12 13">
    <name type="scientific">Arabidopsis thaliana</name>
    <name type="common">Mouse-ear cress</name>
    <dbReference type="NCBI Taxonomy" id="3702"/>
    <lineage>
        <taxon>Eukaryota</taxon>
        <taxon>Viridiplantae</taxon>
        <taxon>Streptophyta</taxon>
        <taxon>Embryophyta</taxon>
        <taxon>Tracheophyta</taxon>
        <taxon>Spermatophyta</taxon>
        <taxon>Magnoliopsida</taxon>
        <taxon>eudicotyledons</taxon>
        <taxon>Gunneridae</taxon>
        <taxon>Pentapetalae</taxon>
        <taxon>rosids</taxon>
        <taxon>malvids</taxon>
        <taxon>Brassicales</taxon>
        <taxon>Brassicaceae</taxon>
        <taxon>Camelineae</taxon>
        <taxon>Arabidopsis</taxon>
    </lineage>
</organism>
<dbReference type="SMR" id="A0A654FFK5"/>
<keyword evidence="5 6" id="KW-0472">Membrane</keyword>
<protein>
    <submittedName>
        <fullName evidence="11">(thale cress) hypothetical protein</fullName>
    </submittedName>
</protein>
<dbReference type="InterPro" id="IPR002067">
    <property type="entry name" value="MCP"/>
</dbReference>
<dbReference type="PRINTS" id="PR00926">
    <property type="entry name" value="MITOCARRIER"/>
</dbReference>
<dbReference type="ExpressionAtlas" id="A0A654FFK5">
    <property type="expression patterns" value="baseline and differential"/>
</dbReference>
<feature type="compositionally biased region" description="Low complexity" evidence="8">
    <location>
        <begin position="38"/>
        <end position="49"/>
    </location>
</feature>
<reference evidence="11 15" key="2">
    <citation type="submission" date="2020-09" db="EMBL/GenBank/DDBJ databases">
        <authorList>
            <person name="Ashkenazy H."/>
        </authorList>
    </citation>
    <scope>NUCLEOTIDE SEQUENCE [LARGE SCALE GENOMIC DNA]</scope>
    <source>
        <strain evidence="15">cv. Cdm-0</strain>
    </source>
</reference>
<evidence type="ECO:0000313" key="10">
    <source>
        <dbReference type="EMBL" id="CAA0386243.1"/>
    </source>
</evidence>
<dbReference type="Proteomes" id="UP000434276">
    <property type="component" value="Unassembled WGS sequence"/>
</dbReference>
<evidence type="ECO:0000313" key="11">
    <source>
        <dbReference type="EMBL" id="CAD5325751.1"/>
    </source>
</evidence>
<dbReference type="GO" id="GO:0055085">
    <property type="term" value="P:transmembrane transport"/>
    <property type="evidence" value="ECO:0007669"/>
    <property type="project" value="InterPro"/>
</dbReference>
<evidence type="ECO:0000256" key="3">
    <source>
        <dbReference type="ARBA" id="ARBA00022692"/>
    </source>
</evidence>
<keyword evidence="4" id="KW-0677">Repeat</keyword>
<feature type="repeat" description="Solcar" evidence="6">
    <location>
        <begin position="269"/>
        <end position="359"/>
    </location>
</feature>
<evidence type="ECO:0000313" key="12">
    <source>
        <dbReference type="EMBL" id="VYS60329.1"/>
    </source>
</evidence>
<dbReference type="SUPFAM" id="SSF103506">
    <property type="entry name" value="Mitochondrial carrier"/>
    <property type="match status" value="1"/>
</dbReference>
<name>A0A654FFK5_ARATH</name>
<gene>
    <name evidence="9" type="ordered locus">At3g53940</name>
    <name evidence="12" type="ORF">AN1_LOCUS15765</name>
    <name evidence="11" type="ORF">AT9943_LOCUS13565</name>
    <name evidence="10" type="ORF">C24_LOCUS15649</name>
</gene>
<evidence type="ECO:0000256" key="6">
    <source>
        <dbReference type="PROSITE-ProRule" id="PRU00282"/>
    </source>
</evidence>
<evidence type="ECO:0000313" key="14">
    <source>
        <dbReference type="Proteomes" id="UP000434276"/>
    </source>
</evidence>
<proteinExistence type="inferred from homology"/>
<comment type="similarity">
    <text evidence="7">Belongs to the mitochondrial carrier (TC 2.A.29) family.</text>
</comment>
<dbReference type="Proteomes" id="UP000426265">
    <property type="component" value="Unassembled WGS sequence"/>
</dbReference>
<evidence type="ECO:0000256" key="1">
    <source>
        <dbReference type="ARBA" id="ARBA00004141"/>
    </source>
</evidence>
<dbReference type="DNASU" id="824561"/>
<keyword evidence="3 6" id="KW-0812">Transmembrane</keyword>
<dbReference type="Proteomes" id="UP000516314">
    <property type="component" value="Chromosome 3"/>
</dbReference>
<dbReference type="EMBL" id="CACSHJ010000089">
    <property type="protein sequence ID" value="CAA0386243.1"/>
    <property type="molecule type" value="Genomic_DNA"/>
</dbReference>
<dbReference type="EMBL" id="CACRSJ010000106">
    <property type="protein sequence ID" value="VYS60329.1"/>
    <property type="molecule type" value="Genomic_DNA"/>
</dbReference>
<evidence type="ECO:0000313" key="13">
    <source>
        <dbReference type="Proteomes" id="UP000426265"/>
    </source>
</evidence>